<gene>
    <name evidence="2" type="ORF">FN846DRAFT_932073</name>
</gene>
<evidence type="ECO:0000313" key="2">
    <source>
        <dbReference type="EMBL" id="KAA8912890.1"/>
    </source>
</evidence>
<evidence type="ECO:0000256" key="1">
    <source>
        <dbReference type="SAM" id="MobiDB-lite"/>
    </source>
</evidence>
<dbReference type="EMBL" id="VXIS01000019">
    <property type="protein sequence ID" value="KAA8912890.1"/>
    <property type="molecule type" value="Genomic_DNA"/>
</dbReference>
<organism evidence="2 3">
    <name type="scientific">Sphaerosporella brunnea</name>
    <dbReference type="NCBI Taxonomy" id="1250544"/>
    <lineage>
        <taxon>Eukaryota</taxon>
        <taxon>Fungi</taxon>
        <taxon>Dikarya</taxon>
        <taxon>Ascomycota</taxon>
        <taxon>Pezizomycotina</taxon>
        <taxon>Pezizomycetes</taxon>
        <taxon>Pezizales</taxon>
        <taxon>Pyronemataceae</taxon>
        <taxon>Sphaerosporella</taxon>
    </lineage>
</organism>
<accession>A0A5J5F7V3</accession>
<dbReference type="OrthoDB" id="26525at2759"/>
<proteinExistence type="predicted"/>
<sequence length="161" mass="17926">MAKFTRGKKRASAAAAASDKKASKLAQSLSLSATEEAEMREAYELFPNSVRQAFTALGIAAPEDMLEDEDRMTWVRFLEVAALARRQEMGDEVEEVKEAFGLFTQGDEITLEDLRRIRGELREDIGEQQLQEMLLEANGGRQGRGVDIQAFEGVMRRAGVL</sequence>
<dbReference type="Gene3D" id="1.10.238.10">
    <property type="entry name" value="EF-hand"/>
    <property type="match status" value="1"/>
</dbReference>
<feature type="region of interest" description="Disordered" evidence="1">
    <location>
        <begin position="1"/>
        <end position="23"/>
    </location>
</feature>
<keyword evidence="3" id="KW-1185">Reference proteome</keyword>
<dbReference type="InterPro" id="IPR011992">
    <property type="entry name" value="EF-hand-dom_pair"/>
</dbReference>
<dbReference type="InParanoid" id="A0A5J5F7V3"/>
<reference evidence="2 3" key="1">
    <citation type="submission" date="2019-09" db="EMBL/GenBank/DDBJ databases">
        <title>Draft genome of the ectomycorrhizal ascomycete Sphaerosporella brunnea.</title>
        <authorList>
            <consortium name="DOE Joint Genome Institute"/>
            <person name="Benucci G.M."/>
            <person name="Marozzi G."/>
            <person name="Antonielli L."/>
            <person name="Sanchez S."/>
            <person name="Marco P."/>
            <person name="Wang X."/>
            <person name="Falini L.B."/>
            <person name="Barry K."/>
            <person name="Haridas S."/>
            <person name="Lipzen A."/>
            <person name="Labutti K."/>
            <person name="Grigoriev I.V."/>
            <person name="Murat C."/>
            <person name="Martin F."/>
            <person name="Albertini E."/>
            <person name="Donnini D."/>
            <person name="Bonito G."/>
        </authorList>
    </citation>
    <scope>NUCLEOTIDE SEQUENCE [LARGE SCALE GENOMIC DNA]</scope>
    <source>
        <strain evidence="2 3">Sb_GMNB300</strain>
    </source>
</reference>
<feature type="compositionally biased region" description="Basic residues" evidence="1">
    <location>
        <begin position="1"/>
        <end position="11"/>
    </location>
</feature>
<evidence type="ECO:0000313" key="3">
    <source>
        <dbReference type="Proteomes" id="UP000326924"/>
    </source>
</evidence>
<comment type="caution">
    <text evidence="2">The sequence shown here is derived from an EMBL/GenBank/DDBJ whole genome shotgun (WGS) entry which is preliminary data.</text>
</comment>
<dbReference type="AlphaFoldDB" id="A0A5J5F7V3"/>
<name>A0A5J5F7V3_9PEZI</name>
<dbReference type="Proteomes" id="UP000326924">
    <property type="component" value="Unassembled WGS sequence"/>
</dbReference>
<protein>
    <submittedName>
        <fullName evidence="2">Ef-hand superfamily Ca2+-modulated protein</fullName>
    </submittedName>
</protein>
<dbReference type="SUPFAM" id="SSF47473">
    <property type="entry name" value="EF-hand"/>
    <property type="match status" value="1"/>
</dbReference>